<organism evidence="7 8">
    <name type="scientific">Coprinopsis marcescibilis</name>
    <name type="common">Agaric fungus</name>
    <name type="synonym">Psathyrella marcescibilis</name>
    <dbReference type="NCBI Taxonomy" id="230819"/>
    <lineage>
        <taxon>Eukaryota</taxon>
        <taxon>Fungi</taxon>
        <taxon>Dikarya</taxon>
        <taxon>Basidiomycota</taxon>
        <taxon>Agaricomycotina</taxon>
        <taxon>Agaricomycetes</taxon>
        <taxon>Agaricomycetidae</taxon>
        <taxon>Agaricales</taxon>
        <taxon>Agaricineae</taxon>
        <taxon>Psathyrellaceae</taxon>
        <taxon>Coprinopsis</taxon>
    </lineage>
</organism>
<gene>
    <name evidence="7" type="ORF">FA15DRAFT_664931</name>
</gene>
<keyword evidence="2 5" id="KW-0689">Ribosomal protein</keyword>
<feature type="region of interest" description="Disordered" evidence="6">
    <location>
        <begin position="1"/>
        <end position="21"/>
    </location>
</feature>
<dbReference type="EMBL" id="ML210153">
    <property type="protein sequence ID" value="TFK28853.1"/>
    <property type="molecule type" value="Genomic_DNA"/>
</dbReference>
<reference evidence="7 8" key="1">
    <citation type="journal article" date="2019" name="Nat. Ecol. Evol.">
        <title>Megaphylogeny resolves global patterns of mushroom evolution.</title>
        <authorList>
            <person name="Varga T."/>
            <person name="Krizsan K."/>
            <person name="Foldi C."/>
            <person name="Dima B."/>
            <person name="Sanchez-Garcia M."/>
            <person name="Sanchez-Ramirez S."/>
            <person name="Szollosi G.J."/>
            <person name="Szarkandi J.G."/>
            <person name="Papp V."/>
            <person name="Albert L."/>
            <person name="Andreopoulos W."/>
            <person name="Angelini C."/>
            <person name="Antonin V."/>
            <person name="Barry K.W."/>
            <person name="Bougher N.L."/>
            <person name="Buchanan P."/>
            <person name="Buyck B."/>
            <person name="Bense V."/>
            <person name="Catcheside P."/>
            <person name="Chovatia M."/>
            <person name="Cooper J."/>
            <person name="Damon W."/>
            <person name="Desjardin D."/>
            <person name="Finy P."/>
            <person name="Geml J."/>
            <person name="Haridas S."/>
            <person name="Hughes K."/>
            <person name="Justo A."/>
            <person name="Karasinski D."/>
            <person name="Kautmanova I."/>
            <person name="Kiss B."/>
            <person name="Kocsube S."/>
            <person name="Kotiranta H."/>
            <person name="LaButti K.M."/>
            <person name="Lechner B.E."/>
            <person name="Liimatainen K."/>
            <person name="Lipzen A."/>
            <person name="Lukacs Z."/>
            <person name="Mihaltcheva S."/>
            <person name="Morgado L.N."/>
            <person name="Niskanen T."/>
            <person name="Noordeloos M.E."/>
            <person name="Ohm R.A."/>
            <person name="Ortiz-Santana B."/>
            <person name="Ovrebo C."/>
            <person name="Racz N."/>
            <person name="Riley R."/>
            <person name="Savchenko A."/>
            <person name="Shiryaev A."/>
            <person name="Soop K."/>
            <person name="Spirin V."/>
            <person name="Szebenyi C."/>
            <person name="Tomsovsky M."/>
            <person name="Tulloss R.E."/>
            <person name="Uehling J."/>
            <person name="Grigoriev I.V."/>
            <person name="Vagvolgyi C."/>
            <person name="Papp T."/>
            <person name="Martin F.M."/>
            <person name="Miettinen O."/>
            <person name="Hibbett D.S."/>
            <person name="Nagy L.G."/>
        </authorList>
    </citation>
    <scope>NUCLEOTIDE SEQUENCE [LARGE SCALE GENOMIC DNA]</scope>
    <source>
        <strain evidence="7 8">CBS 121175</strain>
    </source>
</reference>
<evidence type="ECO:0000256" key="3">
    <source>
        <dbReference type="ARBA" id="ARBA00023274"/>
    </source>
</evidence>
<dbReference type="GO" id="GO:0003735">
    <property type="term" value="F:structural constituent of ribosome"/>
    <property type="evidence" value="ECO:0007669"/>
    <property type="project" value="InterPro"/>
</dbReference>
<name>A0A5C3L8N0_COPMA</name>
<dbReference type="STRING" id="230819.A0A5C3L8N0"/>
<keyword evidence="3 5" id="KW-0687">Ribonucleoprotein</keyword>
<dbReference type="Pfam" id="PF01084">
    <property type="entry name" value="Ribosomal_S18"/>
    <property type="match status" value="1"/>
</dbReference>
<evidence type="ECO:0000313" key="8">
    <source>
        <dbReference type="Proteomes" id="UP000307440"/>
    </source>
</evidence>
<dbReference type="SUPFAM" id="SSF46911">
    <property type="entry name" value="Ribosomal protein S18"/>
    <property type="match status" value="1"/>
</dbReference>
<dbReference type="PANTHER" id="PTHR13479:SF40">
    <property type="entry name" value="SMALL RIBOSOMAL SUBUNIT PROTEIN BS18M"/>
    <property type="match status" value="1"/>
</dbReference>
<dbReference type="GO" id="GO:0070181">
    <property type="term" value="F:small ribosomal subunit rRNA binding"/>
    <property type="evidence" value="ECO:0007669"/>
    <property type="project" value="TreeGrafter"/>
</dbReference>
<dbReference type="NCBIfam" id="TIGR00165">
    <property type="entry name" value="S18"/>
    <property type="match status" value="1"/>
</dbReference>
<accession>A0A5C3L8N0</accession>
<dbReference type="PRINTS" id="PR00974">
    <property type="entry name" value="RIBOSOMALS18"/>
</dbReference>
<sequence>MSRMDHMIRTKPRQVAKTSRQARKTDIFYQLGIDPLSMATNASVLSEYVTEMGLIKPRLITNLTVKSQRKIGKAIRRARMMGVLPIFHKLWA</sequence>
<evidence type="ECO:0000256" key="4">
    <source>
        <dbReference type="ARBA" id="ARBA00035264"/>
    </source>
</evidence>
<dbReference type="GO" id="GO:0032543">
    <property type="term" value="P:mitochondrial translation"/>
    <property type="evidence" value="ECO:0007669"/>
    <property type="project" value="TreeGrafter"/>
</dbReference>
<dbReference type="Gene3D" id="4.10.640.10">
    <property type="entry name" value="Ribosomal protein S18"/>
    <property type="match status" value="1"/>
</dbReference>
<dbReference type="InterPro" id="IPR001648">
    <property type="entry name" value="Ribosomal_bS18"/>
</dbReference>
<protein>
    <recommendedName>
        <fullName evidence="4">Small ribosomal subunit protein bS18m</fullName>
    </recommendedName>
</protein>
<dbReference type="Proteomes" id="UP000307440">
    <property type="component" value="Unassembled WGS sequence"/>
</dbReference>
<evidence type="ECO:0000256" key="6">
    <source>
        <dbReference type="SAM" id="MobiDB-lite"/>
    </source>
</evidence>
<comment type="similarity">
    <text evidence="1 5">Belongs to the bacterial ribosomal protein bS18 family.</text>
</comment>
<proteinExistence type="inferred from homology"/>
<evidence type="ECO:0000256" key="2">
    <source>
        <dbReference type="ARBA" id="ARBA00022980"/>
    </source>
</evidence>
<evidence type="ECO:0000256" key="1">
    <source>
        <dbReference type="ARBA" id="ARBA00005589"/>
    </source>
</evidence>
<evidence type="ECO:0000313" key="7">
    <source>
        <dbReference type="EMBL" id="TFK28853.1"/>
    </source>
</evidence>
<dbReference type="GO" id="GO:0005763">
    <property type="term" value="C:mitochondrial small ribosomal subunit"/>
    <property type="evidence" value="ECO:0007669"/>
    <property type="project" value="TreeGrafter"/>
</dbReference>
<evidence type="ECO:0000256" key="5">
    <source>
        <dbReference type="RuleBase" id="RU003910"/>
    </source>
</evidence>
<keyword evidence="8" id="KW-1185">Reference proteome</keyword>
<dbReference type="PANTHER" id="PTHR13479">
    <property type="entry name" value="30S RIBOSOMAL PROTEIN S18"/>
    <property type="match status" value="1"/>
</dbReference>
<dbReference type="InterPro" id="IPR036870">
    <property type="entry name" value="Ribosomal_bS18_sf"/>
</dbReference>
<dbReference type="OrthoDB" id="21463at2759"/>
<dbReference type="AlphaFoldDB" id="A0A5C3L8N0"/>